<sequence length="122" mass="13149">MYYYPQPPYFLLIAGLLAGATSGLAFKASLEQLVQAWNRDRSINLPARAKEKELFIPFVGIGCGICAFLSSGLQIFGFPASIAILFAFPLGIGTCGLVWWQLGKLLETIVSGGSKALDLDSF</sequence>
<name>A0A7C3VSB3_9CYAN</name>
<feature type="transmembrane region" description="Helical" evidence="1">
    <location>
        <begin position="54"/>
        <end position="76"/>
    </location>
</feature>
<keyword evidence="1" id="KW-0472">Membrane</keyword>
<dbReference type="AlphaFoldDB" id="A0A7C3VSB3"/>
<organism evidence="2">
    <name type="scientific">Planktothricoides sp. SpSt-374</name>
    <dbReference type="NCBI Taxonomy" id="2282167"/>
    <lineage>
        <taxon>Bacteria</taxon>
        <taxon>Bacillati</taxon>
        <taxon>Cyanobacteriota</taxon>
        <taxon>Cyanophyceae</taxon>
        <taxon>Oscillatoriophycideae</taxon>
        <taxon>Oscillatoriales</taxon>
        <taxon>Oscillatoriaceae</taxon>
        <taxon>Planktothricoides</taxon>
    </lineage>
</organism>
<evidence type="ECO:0000313" key="2">
    <source>
        <dbReference type="EMBL" id="HGG01416.1"/>
    </source>
</evidence>
<protein>
    <submittedName>
        <fullName evidence="2">Uncharacterized protein</fullName>
    </submittedName>
</protein>
<proteinExistence type="predicted"/>
<dbReference type="EMBL" id="DSPX01000125">
    <property type="protein sequence ID" value="HGG01416.1"/>
    <property type="molecule type" value="Genomic_DNA"/>
</dbReference>
<keyword evidence="1" id="KW-1133">Transmembrane helix</keyword>
<feature type="transmembrane region" description="Helical" evidence="1">
    <location>
        <begin position="83"/>
        <end position="102"/>
    </location>
</feature>
<accession>A0A7C3VSB3</accession>
<gene>
    <name evidence="2" type="ORF">ENR15_12405</name>
</gene>
<keyword evidence="1" id="KW-0812">Transmembrane</keyword>
<evidence type="ECO:0000256" key="1">
    <source>
        <dbReference type="SAM" id="Phobius"/>
    </source>
</evidence>
<reference evidence="2" key="1">
    <citation type="journal article" date="2020" name="mSystems">
        <title>Genome- and Community-Level Interaction Insights into Carbon Utilization and Element Cycling Functions of Hydrothermarchaeota in Hydrothermal Sediment.</title>
        <authorList>
            <person name="Zhou Z."/>
            <person name="Liu Y."/>
            <person name="Xu W."/>
            <person name="Pan J."/>
            <person name="Luo Z.H."/>
            <person name="Li M."/>
        </authorList>
    </citation>
    <scope>NUCLEOTIDE SEQUENCE [LARGE SCALE GENOMIC DNA]</scope>
    <source>
        <strain evidence="2">SpSt-374</strain>
    </source>
</reference>
<comment type="caution">
    <text evidence="2">The sequence shown here is derived from an EMBL/GenBank/DDBJ whole genome shotgun (WGS) entry which is preliminary data.</text>
</comment>